<dbReference type="InterPro" id="IPR005467">
    <property type="entry name" value="His_kinase_dom"/>
</dbReference>
<dbReference type="NCBIfam" id="TIGR00229">
    <property type="entry name" value="sensory_box"/>
    <property type="match status" value="3"/>
</dbReference>
<dbReference type="InterPro" id="IPR003594">
    <property type="entry name" value="HATPase_dom"/>
</dbReference>
<dbReference type="SUPFAM" id="SSF55785">
    <property type="entry name" value="PYP-like sensor domain (PAS domain)"/>
    <property type="match status" value="5"/>
</dbReference>
<dbReference type="Gene3D" id="3.30.565.10">
    <property type="entry name" value="Histidine kinase-like ATPase, C-terminal domain"/>
    <property type="match status" value="1"/>
</dbReference>
<keyword evidence="10" id="KW-1185">Reference proteome</keyword>
<dbReference type="InterPro" id="IPR003018">
    <property type="entry name" value="GAF"/>
</dbReference>
<evidence type="ECO:0000313" key="10">
    <source>
        <dbReference type="Proteomes" id="UP001172082"/>
    </source>
</evidence>
<proteinExistence type="predicted"/>
<evidence type="ECO:0000256" key="1">
    <source>
        <dbReference type="ARBA" id="ARBA00000085"/>
    </source>
</evidence>
<evidence type="ECO:0000256" key="4">
    <source>
        <dbReference type="ARBA" id="ARBA00022679"/>
    </source>
</evidence>
<accession>A0ABT8KUK9</accession>
<dbReference type="CDD" id="cd00130">
    <property type="entry name" value="PAS"/>
    <property type="match status" value="3"/>
</dbReference>
<dbReference type="InterPro" id="IPR013656">
    <property type="entry name" value="PAS_4"/>
</dbReference>
<dbReference type="CDD" id="cd16917">
    <property type="entry name" value="HATPase_UhpB-NarQ-NarX-like"/>
    <property type="match status" value="1"/>
</dbReference>
<evidence type="ECO:0000256" key="2">
    <source>
        <dbReference type="ARBA" id="ARBA00012438"/>
    </source>
</evidence>
<gene>
    <name evidence="9" type="ORF">QQ008_20650</name>
</gene>
<feature type="domain" description="PAS" evidence="7">
    <location>
        <begin position="312"/>
        <end position="391"/>
    </location>
</feature>
<dbReference type="InterPro" id="IPR013655">
    <property type="entry name" value="PAS_fold_3"/>
</dbReference>
<dbReference type="Pfam" id="PF08448">
    <property type="entry name" value="PAS_4"/>
    <property type="match status" value="1"/>
</dbReference>
<dbReference type="Pfam" id="PF02518">
    <property type="entry name" value="HATPase_c"/>
    <property type="match status" value="1"/>
</dbReference>
<evidence type="ECO:0000256" key="3">
    <source>
        <dbReference type="ARBA" id="ARBA00022553"/>
    </source>
</evidence>
<dbReference type="InterPro" id="IPR035965">
    <property type="entry name" value="PAS-like_dom_sf"/>
</dbReference>
<reference evidence="9" key="1">
    <citation type="submission" date="2023-06" db="EMBL/GenBank/DDBJ databases">
        <title>Genomic of Parafulvivirga corallium.</title>
        <authorList>
            <person name="Wang G."/>
        </authorList>
    </citation>
    <scope>NUCLEOTIDE SEQUENCE</scope>
    <source>
        <strain evidence="9">BMA10</strain>
    </source>
</reference>
<dbReference type="RefSeq" id="WP_346753836.1">
    <property type="nucleotide sequence ID" value="NZ_JAUJEA010000008.1"/>
</dbReference>
<dbReference type="InterPro" id="IPR029016">
    <property type="entry name" value="GAF-like_dom_sf"/>
</dbReference>
<dbReference type="InterPro" id="IPR001610">
    <property type="entry name" value="PAC"/>
</dbReference>
<dbReference type="SUPFAM" id="SSF55874">
    <property type="entry name" value="ATPase domain of HSP90 chaperone/DNA topoisomerase II/histidine kinase"/>
    <property type="match status" value="1"/>
</dbReference>
<evidence type="ECO:0000259" key="8">
    <source>
        <dbReference type="PROSITE" id="PS50113"/>
    </source>
</evidence>
<dbReference type="Gene3D" id="3.30.450.40">
    <property type="match status" value="1"/>
</dbReference>
<dbReference type="SMART" id="SM00091">
    <property type="entry name" value="PAS"/>
    <property type="match status" value="5"/>
</dbReference>
<evidence type="ECO:0000259" key="7">
    <source>
        <dbReference type="PROSITE" id="PS50112"/>
    </source>
</evidence>
<dbReference type="PROSITE" id="PS50109">
    <property type="entry name" value="HIS_KIN"/>
    <property type="match status" value="1"/>
</dbReference>
<feature type="domain" description="Histidine kinase" evidence="6">
    <location>
        <begin position="1229"/>
        <end position="1417"/>
    </location>
</feature>
<dbReference type="Pfam" id="PF13426">
    <property type="entry name" value="PAS_9"/>
    <property type="match status" value="3"/>
</dbReference>
<dbReference type="SMART" id="SM00065">
    <property type="entry name" value="GAF"/>
    <property type="match status" value="2"/>
</dbReference>
<protein>
    <recommendedName>
        <fullName evidence="2">histidine kinase</fullName>
        <ecNumber evidence="2">2.7.13.3</ecNumber>
    </recommendedName>
</protein>
<dbReference type="InterPro" id="IPR036890">
    <property type="entry name" value="HATPase_C_sf"/>
</dbReference>
<dbReference type="PANTHER" id="PTHR43304:SF1">
    <property type="entry name" value="PAC DOMAIN-CONTAINING PROTEIN"/>
    <property type="match status" value="1"/>
</dbReference>
<dbReference type="SUPFAM" id="SSF55781">
    <property type="entry name" value="GAF domain-like"/>
    <property type="match status" value="1"/>
</dbReference>
<comment type="catalytic activity">
    <reaction evidence="1">
        <text>ATP + protein L-histidine = ADP + protein N-phospho-L-histidine.</text>
        <dbReference type="EC" id="2.7.13.3"/>
    </reaction>
</comment>
<dbReference type="EC" id="2.7.13.3" evidence="2"/>
<evidence type="ECO:0000313" key="9">
    <source>
        <dbReference type="EMBL" id="MDN5203813.1"/>
    </source>
</evidence>
<dbReference type="Gene3D" id="1.20.5.1930">
    <property type="match status" value="1"/>
</dbReference>
<dbReference type="SMART" id="SM00387">
    <property type="entry name" value="HATPase_c"/>
    <property type="match status" value="1"/>
</dbReference>
<feature type="domain" description="PAC" evidence="8">
    <location>
        <begin position="394"/>
        <end position="447"/>
    </location>
</feature>
<dbReference type="InterPro" id="IPR000014">
    <property type="entry name" value="PAS"/>
</dbReference>
<keyword evidence="3" id="KW-0597">Phosphoprotein</keyword>
<dbReference type="Gene3D" id="3.30.450.20">
    <property type="entry name" value="PAS domain"/>
    <property type="match status" value="5"/>
</dbReference>
<dbReference type="Pfam" id="PF01590">
    <property type="entry name" value="GAF"/>
    <property type="match status" value="1"/>
</dbReference>
<dbReference type="InterPro" id="IPR000700">
    <property type="entry name" value="PAS-assoc_C"/>
</dbReference>
<dbReference type="PROSITE" id="PS50113">
    <property type="entry name" value="PAC"/>
    <property type="match status" value="2"/>
</dbReference>
<dbReference type="Pfam" id="PF08447">
    <property type="entry name" value="PAS_3"/>
    <property type="match status" value="1"/>
</dbReference>
<keyword evidence="4" id="KW-0808">Transferase</keyword>
<keyword evidence="5" id="KW-0418">Kinase</keyword>
<dbReference type="Pfam" id="PF07730">
    <property type="entry name" value="HisKA_3"/>
    <property type="match status" value="1"/>
</dbReference>
<feature type="domain" description="PAC" evidence="8">
    <location>
        <begin position="93"/>
        <end position="145"/>
    </location>
</feature>
<comment type="caution">
    <text evidence="9">The sequence shown here is derived from an EMBL/GenBank/DDBJ whole genome shotgun (WGS) entry which is preliminary data.</text>
</comment>
<evidence type="ECO:0000256" key="5">
    <source>
        <dbReference type="ARBA" id="ARBA00022777"/>
    </source>
</evidence>
<dbReference type="EMBL" id="JAUJEA010000008">
    <property type="protein sequence ID" value="MDN5203813.1"/>
    <property type="molecule type" value="Genomic_DNA"/>
</dbReference>
<feature type="domain" description="PAS" evidence="7">
    <location>
        <begin position="1092"/>
        <end position="1147"/>
    </location>
</feature>
<dbReference type="PROSITE" id="PS50112">
    <property type="entry name" value="PAS"/>
    <property type="match status" value="2"/>
</dbReference>
<dbReference type="PANTHER" id="PTHR43304">
    <property type="entry name" value="PHYTOCHROME-LIKE PROTEIN CPH1"/>
    <property type="match status" value="1"/>
</dbReference>
<dbReference type="Proteomes" id="UP001172082">
    <property type="component" value="Unassembled WGS sequence"/>
</dbReference>
<sequence>MIYENIINELKAKDSNTHQFDIFLDFFQHSPDIMIVLNGDHKIIECNKITTAKFALGKSEIIGKQLDQLFDDEEVIRNLLHCFKKFIETGYCENIEIKIKNRQGESLFFSINGTSIKNKEGQIIYSRLIWRDITEIKKIQLIQSVLYNISDAAQNNDLNIHSFCQVVHHQLKKVIEATNFYISIHNTQTDEVSFIYVVDAHIGEKHQAYQTRKFSNGLTELVIKQAKSLLIKENLEGHLKNNRIGRYYGKRAESWLGIPLRTKNEIFGVLAVQSYEFQNAYNQEDLQLLEFVSDQISRSIHWQRSQVELKKAYELNKRILETSDLIFYVVNVESHDDLMQNKLTYISPQAEQIFGIDSKRFLTDSTFWFNSIHPDDVALVQVETKKMLGSRDPVTRQYRVKNHKSGDYVWLEDTVVPAFSQTGEIKEIYGSARDITERKSWEKALTKSQNQYKNFINYSQEGIWRIEYPGPLNIDLPRNELARKILFEGHIAECNLRMAKMYGYQKPSGLIGKRMIDLFNPTSEEELEIAVQRAENFIKKGFVVNGTISREKNKKGKDIYLSNSTIAIINKKQEIEEMWGIQREVTNEVKAKEQIKQSLKELQMIDNVNSYSIGGLSIDNLAKITHEAFNKISPDLSVFRFFVFDEESENLNLIHENVAQSLHSTHKKNKLNLDALIHPFQRQSAFRETLKSGKFIITYAKNYNNQTALRKYDEKLIQYVRWVQWAQCLLEIQTLIVIPLVAEGEFLGLINLGYKKTLTPNQIKSIKRFTNGVMNALIKSQAEKKVESQRKFNETILNYLPAGIVVFDREYKYQYINQAWVKDQEFRKWLVGKTDYDYCERSGESKNLAIKREVAFNQAVESKSGIDWIDTQTDTDGEEKHVLRKIEPYYENERLEYLIGYGIDITEQKKLEKLLLNLTHIQKRFIIEGPEVNIFNELLAVFLKLTKSDSGFVALKDDEVEKNAYIIKSATNKYWQQNLRTIYNNFEDEQSNGIRVKWFSNQEKAYQSLHSLNKIDRKFELKGLPGKYKNDYVFLGIGFYSRNELRAVMGLMKFNGPYGQIDIDAINPFATTCATLFDAYYNQSKAAKVERLNRKLANIVSHSTDAIVSINNDRTVNSWNKGAETLFGYCSEEIIGQDISIIIPEDKLEESYKLASRTSKGEMISGFETIRINREGERIDVVFSLFPLNNENNEVIGISGIIRDNREKIRLDQMRLKSILEGEENERDRIAHDLHDGLGQILSALIINLQAVKLNIDSDVDNLIKIARQANEEYRAITQNLISPTLKGEGLIDSIKNICDTLCKGIGHKIRFKFSSINKLELSIEVLLYRCAQELINNAVKHSKSDSIEVSLTQLSNEVCLKVRDNGIGFDHKNKLTFKGFGLYSMKSRVQMYGGIFKLWSKKNVGTIAKIILDTSSTS</sequence>
<dbReference type="InterPro" id="IPR011712">
    <property type="entry name" value="Sig_transdc_His_kin_sub3_dim/P"/>
</dbReference>
<organism evidence="9 10">
    <name type="scientific">Splendidivirga corallicola</name>
    <dbReference type="NCBI Taxonomy" id="3051826"/>
    <lineage>
        <taxon>Bacteria</taxon>
        <taxon>Pseudomonadati</taxon>
        <taxon>Bacteroidota</taxon>
        <taxon>Cytophagia</taxon>
        <taxon>Cytophagales</taxon>
        <taxon>Splendidivirgaceae</taxon>
        <taxon>Splendidivirga</taxon>
    </lineage>
</organism>
<name>A0ABT8KUK9_9BACT</name>
<dbReference type="SMART" id="SM00086">
    <property type="entry name" value="PAC"/>
    <property type="match status" value="4"/>
</dbReference>
<evidence type="ECO:0000259" key="6">
    <source>
        <dbReference type="PROSITE" id="PS50109"/>
    </source>
</evidence>
<dbReference type="InterPro" id="IPR052162">
    <property type="entry name" value="Sensor_kinase/Photoreceptor"/>
</dbReference>